<protein>
    <recommendedName>
        <fullName evidence="13">Peptidase M14 domain-containing protein</fullName>
    </recommendedName>
</protein>
<keyword evidence="11" id="KW-1133">Transmembrane helix</keyword>
<dbReference type="FunFam" id="3.40.630.10:FF:000020">
    <property type="entry name" value="Carboxypeptidase D"/>
    <property type="match status" value="2"/>
</dbReference>
<comment type="caution">
    <text evidence="14">The sequence shown here is derived from an EMBL/GenBank/DDBJ whole genome shotgun (WGS) entry which is preliminary data.</text>
</comment>
<feature type="domain" description="Peptidase M14" evidence="13">
    <location>
        <begin position="448"/>
        <end position="750"/>
    </location>
</feature>
<dbReference type="GO" id="GO:0006518">
    <property type="term" value="P:peptide metabolic process"/>
    <property type="evidence" value="ECO:0007669"/>
    <property type="project" value="TreeGrafter"/>
</dbReference>
<keyword evidence="4" id="KW-0645">Protease</keyword>
<evidence type="ECO:0000256" key="10">
    <source>
        <dbReference type="SAM" id="MobiDB-lite"/>
    </source>
</evidence>
<evidence type="ECO:0000256" key="5">
    <source>
        <dbReference type="ARBA" id="ARBA00022723"/>
    </source>
</evidence>
<dbReference type="GO" id="GO:0016485">
    <property type="term" value="P:protein processing"/>
    <property type="evidence" value="ECO:0007669"/>
    <property type="project" value="TreeGrafter"/>
</dbReference>
<comment type="cofactor">
    <cofactor evidence="1">
        <name>Zn(2+)</name>
        <dbReference type="ChEBI" id="CHEBI:29105"/>
    </cofactor>
</comment>
<dbReference type="PRINTS" id="PR00765">
    <property type="entry name" value="CRBOXYPTASEA"/>
</dbReference>
<gene>
    <name evidence="14" type="ORF">HZH68_009776</name>
</gene>
<keyword evidence="11" id="KW-0472">Membrane</keyword>
<evidence type="ECO:0000256" key="3">
    <source>
        <dbReference type="ARBA" id="ARBA00022645"/>
    </source>
</evidence>
<dbReference type="InterPro" id="IPR050753">
    <property type="entry name" value="Peptidase_M14_domain"/>
</dbReference>
<accession>A0A834JY21</accession>
<keyword evidence="6" id="KW-0378">Hydrolase</keyword>
<keyword evidence="15" id="KW-1185">Reference proteome</keyword>
<feature type="chain" id="PRO_5032958800" description="Peptidase M14 domain-containing protein" evidence="12">
    <location>
        <begin position="19"/>
        <end position="1668"/>
    </location>
</feature>
<evidence type="ECO:0000256" key="11">
    <source>
        <dbReference type="SAM" id="Phobius"/>
    </source>
</evidence>
<feature type="region of interest" description="Disordered" evidence="10">
    <location>
        <begin position="1638"/>
        <end position="1668"/>
    </location>
</feature>
<dbReference type="PROSITE" id="PS00132">
    <property type="entry name" value="CARBOXYPEPT_ZN_1"/>
    <property type="match status" value="2"/>
</dbReference>
<dbReference type="SUPFAM" id="SSF49464">
    <property type="entry name" value="Carboxypeptidase regulatory domain-like"/>
    <property type="match status" value="4"/>
</dbReference>
<evidence type="ECO:0000256" key="4">
    <source>
        <dbReference type="ARBA" id="ARBA00022670"/>
    </source>
</evidence>
<feature type="domain" description="Peptidase M14" evidence="13">
    <location>
        <begin position="1195"/>
        <end position="1465"/>
    </location>
</feature>
<dbReference type="InterPro" id="IPR057247">
    <property type="entry name" value="CARBOXYPEPT_ZN_2"/>
</dbReference>
<dbReference type="SMART" id="SM00631">
    <property type="entry name" value="Zn_pept"/>
    <property type="match status" value="2"/>
</dbReference>
<evidence type="ECO:0000256" key="1">
    <source>
        <dbReference type="ARBA" id="ARBA00001947"/>
    </source>
</evidence>
<evidence type="ECO:0000256" key="7">
    <source>
        <dbReference type="ARBA" id="ARBA00022833"/>
    </source>
</evidence>
<evidence type="ECO:0000313" key="15">
    <source>
        <dbReference type="Proteomes" id="UP000617340"/>
    </source>
</evidence>
<dbReference type="PANTHER" id="PTHR11532:SF62">
    <property type="entry name" value="CARBOXYPEPTIDASE D"/>
    <property type="match status" value="1"/>
</dbReference>
<dbReference type="PROSITE" id="PS52035">
    <property type="entry name" value="PEPTIDASE_M14"/>
    <property type="match status" value="3"/>
</dbReference>
<sequence length="1668" mass="188039">MDLRGIVLFIITATFAVSLNGLVLNPTNGPNEDFVNLRYTHYDELLTLFNNLARLYPHLARVFSIGKSVEERELLVLEISENVQERALGKPMVKYVANMHGDESVGRELLVYLSQYLLHNYGKDERITRLVNRTDIFLMPSLNPDGFEKSQEGKCDSKQDFSGRENANHVDLNRDFPDQFDNKIRIGSNILQGRQDETIAMMTWIANEPFVLSGNLHGGAVVASYPYDSGIPKSCCIESVSPDNELFKYLAHTYADNHPRMAAGNACPPERFPGGVTNGAYWYEVVGGMQDYNYARSNAFEITFELSCCKYPPASSMPGHWQLNKESLIKYLEQAHIGIKGLVRDTEGQPVEDASIVVHGIDHNVTTTNRGEYWRLLLPGTYSVYATAWGYRPSEPVNVTVRQNDPTIVNFILKRRSFSEQAAENLEKIKEITRTTDEYGFLHHTEFKHHNYVAMEKYLKELNENYPNITRLHSIGRSVENRQLYVMEITKDPGKHSLSKPEVKYIGNMHGNEVVGRELLLLLLKYLCENYGRDKRVTQIVNTIRLHILPSMNPDGYEISKVGDIYGLKGRANAKGVDLNRNFPDLYVTNDYNKEQEPETKAVMNWIASIPFVLSANLHGGALVANYPYDNGPEPESNLPNPSPDNDVFKMLALTYSKAHPQMHLGEPCPPVTNKISGIKSLLEERFPDGITNGAAWYPVSGGMQDYNYLHSNDFELTLEVGCTKFPNASELPKFWLQNRESLLKFIEMSRKGVHGLVRSPIGGAISHAKISVDGIKHDIYTAEGGDYWRLLVPGNYNITVSAPGYETVTQNITVVGSDDPEGSEVTLDFTLMRDNPQDWSSAYDFGIFANLQNGYLKNSELSARFSQLENHQPNVAEFRAGDSLVSMAIHSLKITQNMGSPEENKFHIALIGGLFASQPVGREILLRLATHILMGNQIDDPPIKRILNNAVLHFIPGVDPGFDNVPNDCNPTVKDEIGEKLLSQNINKTKEMDIITNAFRKMLLNEAYDVIIILGGGSFSISYAKDELNVYKTLAENYDQTMHKEACGIKTNRETNIAEYIQREYNIPVININLSCCKYPAANTIPTIWRGTLKPLMQLIQDLTSGIRAVITDDHEIPVREAVVKIGTKTYQLSRNMAYFKIILIPGDYVLTFFCTDYASKTLKVHVDEQNITNINVQMRKLKPGEAEYKQNKLGKQLSVINHILNNLNTKYPQLSTLHDIGKTRKGNQILSLEISAKTKEKQAGRPSIIFSAGLSYGKPVTSKVLLQFASYLLDNYKNNEIITSYLDKLSIFIVPDLYPDLIKNDSCIPYINNELSFPIHRELSKEAAMIIDWFKQINALLIVNLNIGSRHVEIPYGSQYNRIDKEIYESEDDQVLKTLASTYTKYSLHNSAKCDTKLNIKNNAVIHGGKGIAGIRGDSLLDYIYLNTSTLIMDVYIACCNTDDSMSVWQDNKDSLLAMIKEVLKGVQGYIISENNEPIENAILSYDDSVHQIRSGTIGTYWILLSPGNHNITATASGYIQQTRLVSVPDINKFTNLTFKLRRDESIFGLPRLVFIIIAGTVCLAIVVCGICICAICQSTQHSEKNYRKAYAFSLLKDGTSFFENDEKEIEIFRRPLNDSILKYEEKLRITKPYFDEDNASSSDDGSDLEFIRPEQECNEKVLQET</sequence>
<dbReference type="GO" id="GO:0004181">
    <property type="term" value="F:metallocarboxypeptidase activity"/>
    <property type="evidence" value="ECO:0007669"/>
    <property type="project" value="InterPro"/>
</dbReference>
<keyword evidence="7" id="KW-0862">Zinc</keyword>
<dbReference type="CDD" id="cd11308">
    <property type="entry name" value="Peptidase_M14NE-CP-C_like"/>
    <property type="match status" value="3"/>
</dbReference>
<dbReference type="GO" id="GO:0005615">
    <property type="term" value="C:extracellular space"/>
    <property type="evidence" value="ECO:0007669"/>
    <property type="project" value="TreeGrafter"/>
</dbReference>
<proteinExistence type="inferred from homology"/>
<comment type="similarity">
    <text evidence="2 9">Belongs to the peptidase M14 family.</text>
</comment>
<evidence type="ECO:0000256" key="2">
    <source>
        <dbReference type="ARBA" id="ARBA00005988"/>
    </source>
</evidence>
<dbReference type="InterPro" id="IPR057246">
    <property type="entry name" value="CARBOXYPEPT_ZN_1"/>
</dbReference>
<dbReference type="Pfam" id="PF13620">
    <property type="entry name" value="CarboxypepD_reg"/>
    <property type="match status" value="3"/>
</dbReference>
<feature type="domain" description="Peptidase M14" evidence="13">
    <location>
        <begin position="38"/>
        <end position="335"/>
    </location>
</feature>
<dbReference type="Proteomes" id="UP000617340">
    <property type="component" value="Unassembled WGS sequence"/>
</dbReference>
<evidence type="ECO:0000256" key="8">
    <source>
        <dbReference type="ARBA" id="ARBA00023180"/>
    </source>
</evidence>
<feature type="transmembrane region" description="Helical" evidence="11">
    <location>
        <begin position="1555"/>
        <end position="1579"/>
    </location>
</feature>
<feature type="compositionally biased region" description="Basic and acidic residues" evidence="10">
    <location>
        <begin position="1652"/>
        <end position="1668"/>
    </location>
</feature>
<dbReference type="SUPFAM" id="SSF53187">
    <property type="entry name" value="Zn-dependent exopeptidases"/>
    <property type="match status" value="4"/>
</dbReference>
<dbReference type="EMBL" id="JACSDZ010000009">
    <property type="protein sequence ID" value="KAF7395726.1"/>
    <property type="molecule type" value="Genomic_DNA"/>
</dbReference>
<keyword evidence="12" id="KW-0732">Signal</keyword>
<dbReference type="CDD" id="cd03858">
    <property type="entry name" value="M14_CP_N-E_like"/>
    <property type="match status" value="1"/>
</dbReference>
<dbReference type="PROSITE" id="PS00133">
    <property type="entry name" value="CARBOXYPEPT_ZN_2"/>
    <property type="match status" value="2"/>
</dbReference>
<dbReference type="Pfam" id="PF00246">
    <property type="entry name" value="Peptidase_M14"/>
    <property type="match status" value="4"/>
</dbReference>
<feature type="active site" description="Proton donor/acceptor" evidence="9">
    <location>
        <position position="305"/>
    </location>
</feature>
<feature type="signal peptide" evidence="12">
    <location>
        <begin position="1"/>
        <end position="18"/>
    </location>
</feature>
<dbReference type="Gene3D" id="2.60.40.1120">
    <property type="entry name" value="Carboxypeptidase-like, regulatory domain"/>
    <property type="match status" value="4"/>
</dbReference>
<dbReference type="CDD" id="cd03868">
    <property type="entry name" value="M14_CPD_I"/>
    <property type="match status" value="1"/>
</dbReference>
<keyword evidence="3" id="KW-0121">Carboxypeptidase</keyword>
<keyword evidence="8" id="KW-0325">Glycoprotein</keyword>
<name>A0A834JY21_VESGE</name>
<dbReference type="InterPro" id="IPR008969">
    <property type="entry name" value="CarboxyPept-like_regulatory"/>
</dbReference>
<evidence type="ECO:0000256" key="6">
    <source>
        <dbReference type="ARBA" id="ARBA00022801"/>
    </source>
</evidence>
<evidence type="ECO:0000259" key="13">
    <source>
        <dbReference type="PROSITE" id="PS52035"/>
    </source>
</evidence>
<organism evidence="14 15">
    <name type="scientific">Vespula germanica</name>
    <name type="common">German yellow jacket</name>
    <name type="synonym">Paravespula germanica</name>
    <dbReference type="NCBI Taxonomy" id="30212"/>
    <lineage>
        <taxon>Eukaryota</taxon>
        <taxon>Metazoa</taxon>
        <taxon>Ecdysozoa</taxon>
        <taxon>Arthropoda</taxon>
        <taxon>Hexapoda</taxon>
        <taxon>Insecta</taxon>
        <taxon>Pterygota</taxon>
        <taxon>Neoptera</taxon>
        <taxon>Endopterygota</taxon>
        <taxon>Hymenoptera</taxon>
        <taxon>Apocrita</taxon>
        <taxon>Aculeata</taxon>
        <taxon>Vespoidea</taxon>
        <taxon>Vespidae</taxon>
        <taxon>Vespinae</taxon>
        <taxon>Vespula</taxon>
    </lineage>
</organism>
<dbReference type="PANTHER" id="PTHR11532">
    <property type="entry name" value="PROTEASE M14 CARBOXYPEPTIDASE"/>
    <property type="match status" value="1"/>
</dbReference>
<evidence type="ECO:0000256" key="12">
    <source>
        <dbReference type="SAM" id="SignalP"/>
    </source>
</evidence>
<evidence type="ECO:0000313" key="14">
    <source>
        <dbReference type="EMBL" id="KAF7395726.1"/>
    </source>
</evidence>
<reference evidence="14" key="1">
    <citation type="journal article" date="2020" name="G3 (Bethesda)">
        <title>High-Quality Assemblies for Three Invasive Social Wasps from the &lt;i&gt;Vespula&lt;/i&gt; Genus.</title>
        <authorList>
            <person name="Harrop T.W.R."/>
            <person name="Guhlin J."/>
            <person name="McLaughlin G.M."/>
            <person name="Permina E."/>
            <person name="Stockwell P."/>
            <person name="Gilligan J."/>
            <person name="Le Lec M.F."/>
            <person name="Gruber M.A.M."/>
            <person name="Quinn O."/>
            <person name="Lovegrove M."/>
            <person name="Duncan E.J."/>
            <person name="Remnant E.J."/>
            <person name="Van Eeckhoven J."/>
            <person name="Graham B."/>
            <person name="Knapp R.A."/>
            <person name="Langford K.W."/>
            <person name="Kronenberg Z."/>
            <person name="Press M.O."/>
            <person name="Eacker S.M."/>
            <person name="Wilson-Rankin E.E."/>
            <person name="Purcell J."/>
            <person name="Lester P.J."/>
            <person name="Dearden P.K."/>
        </authorList>
    </citation>
    <scope>NUCLEOTIDE SEQUENCE</scope>
    <source>
        <strain evidence="14">Linc-1</strain>
    </source>
</reference>
<dbReference type="GO" id="GO:0008270">
    <property type="term" value="F:zinc ion binding"/>
    <property type="evidence" value="ECO:0007669"/>
    <property type="project" value="InterPro"/>
</dbReference>
<feature type="active site" description="Proton donor/acceptor" evidence="9">
    <location>
        <position position="720"/>
    </location>
</feature>
<comment type="caution">
    <text evidence="9">Lacks conserved residue(s) required for the propagation of feature annotation.</text>
</comment>
<keyword evidence="11" id="KW-0812">Transmembrane</keyword>
<dbReference type="InterPro" id="IPR000834">
    <property type="entry name" value="Peptidase_M14"/>
</dbReference>
<evidence type="ECO:0000256" key="9">
    <source>
        <dbReference type="PROSITE-ProRule" id="PRU01379"/>
    </source>
</evidence>
<dbReference type="Gene3D" id="3.40.630.10">
    <property type="entry name" value="Zn peptidases"/>
    <property type="match status" value="4"/>
</dbReference>
<keyword evidence="5" id="KW-0479">Metal-binding</keyword>